<evidence type="ECO:0000259" key="3">
    <source>
        <dbReference type="Pfam" id="PF12938"/>
    </source>
</evidence>
<organism evidence="5 6">
    <name type="scientific">Oncorhynchus mykiss</name>
    <name type="common">Rainbow trout</name>
    <name type="synonym">Salmo gairdneri</name>
    <dbReference type="NCBI Taxonomy" id="8022"/>
    <lineage>
        <taxon>Eukaryota</taxon>
        <taxon>Metazoa</taxon>
        <taxon>Chordata</taxon>
        <taxon>Craniata</taxon>
        <taxon>Vertebrata</taxon>
        <taxon>Euteleostomi</taxon>
        <taxon>Actinopterygii</taxon>
        <taxon>Neopterygii</taxon>
        <taxon>Teleostei</taxon>
        <taxon>Protacanthopterygii</taxon>
        <taxon>Salmoniformes</taxon>
        <taxon>Salmonidae</taxon>
        <taxon>Salmoninae</taxon>
        <taxon>Oncorhynchus</taxon>
    </lineage>
</organism>
<gene>
    <name evidence="5" type="ORF">GSONMT00005604001</name>
</gene>
<dbReference type="Proteomes" id="UP000193380">
    <property type="component" value="Unassembled WGS sequence"/>
</dbReference>
<dbReference type="GO" id="GO:0000932">
    <property type="term" value="C:P-body"/>
    <property type="evidence" value="ECO:0007669"/>
    <property type="project" value="TreeGrafter"/>
</dbReference>
<evidence type="ECO:0000313" key="6">
    <source>
        <dbReference type="Proteomes" id="UP000193380"/>
    </source>
</evidence>
<sequence>MMQAQRNVSGPIRQQEQQVARTINNMQQQIQQHQRQLYQALLMKQQPPGSHSSSGLHPGQGKSALDSFPGHPQAPGLSDLHTKELHSSPSSYSPYPLSGLNPNMNVNCMEVGGLSMKEPPQPQSRLSQWTHPNSMDSLSGNSSHMEANLNKHGRRNTRNCMTKSHSILVFPRGQ</sequence>
<feature type="coiled-coil region" evidence="1">
    <location>
        <begin position="12"/>
        <end position="43"/>
    </location>
</feature>
<dbReference type="InterPro" id="IPR032226">
    <property type="entry name" value="TNRC6_PABC-bd"/>
</dbReference>
<dbReference type="PANTHER" id="PTHR13020">
    <property type="entry name" value="TRINUCLEOTIDE REPEAT-CONTAINING GENE 6"/>
    <property type="match status" value="1"/>
</dbReference>
<dbReference type="EMBL" id="FR908990">
    <property type="protein sequence ID" value="CDQ88828.1"/>
    <property type="molecule type" value="Genomic_DNA"/>
</dbReference>
<dbReference type="InterPro" id="IPR052068">
    <property type="entry name" value="GW182_domain"/>
</dbReference>
<feature type="compositionally biased region" description="Low complexity" evidence="2">
    <location>
        <begin position="44"/>
        <end position="61"/>
    </location>
</feature>
<protein>
    <submittedName>
        <fullName evidence="5">Uncharacterized protein</fullName>
    </submittedName>
</protein>
<evidence type="ECO:0000313" key="5">
    <source>
        <dbReference type="EMBL" id="CDQ88828.1"/>
    </source>
</evidence>
<keyword evidence="1" id="KW-0175">Coiled coil</keyword>
<feature type="domain" description="GW182 middle" evidence="3">
    <location>
        <begin position="4"/>
        <end position="78"/>
    </location>
</feature>
<feature type="domain" description="TNRC6 PABC binding" evidence="4">
    <location>
        <begin position="89"/>
        <end position="158"/>
    </location>
</feature>
<reference evidence="5" key="2">
    <citation type="submission" date="2014-03" db="EMBL/GenBank/DDBJ databases">
        <authorList>
            <person name="Genoscope - CEA"/>
        </authorList>
    </citation>
    <scope>NUCLEOTIDE SEQUENCE</scope>
</reference>
<dbReference type="GO" id="GO:0060213">
    <property type="term" value="P:positive regulation of nuclear-transcribed mRNA poly(A) tail shortening"/>
    <property type="evidence" value="ECO:0007669"/>
    <property type="project" value="TreeGrafter"/>
</dbReference>
<dbReference type="InterPro" id="IPR026805">
    <property type="entry name" value="GW182_M_dom"/>
</dbReference>
<dbReference type="AlphaFoldDB" id="A0A060YA74"/>
<proteinExistence type="predicted"/>
<dbReference type="Pfam" id="PF12938">
    <property type="entry name" value="M_domain"/>
    <property type="match status" value="1"/>
</dbReference>
<dbReference type="PaxDb" id="8022-A0A060YA74"/>
<reference evidence="5" key="1">
    <citation type="journal article" date="2014" name="Nat. Commun.">
        <title>The rainbow trout genome provides novel insights into evolution after whole-genome duplication in vertebrates.</title>
        <authorList>
            <person name="Berthelot C."/>
            <person name="Brunet F."/>
            <person name="Chalopin D."/>
            <person name="Juanchich A."/>
            <person name="Bernard M."/>
            <person name="Noel B."/>
            <person name="Bento P."/>
            <person name="Da Silva C."/>
            <person name="Labadie K."/>
            <person name="Alberti A."/>
            <person name="Aury J.M."/>
            <person name="Louis A."/>
            <person name="Dehais P."/>
            <person name="Bardou P."/>
            <person name="Montfort J."/>
            <person name="Klopp C."/>
            <person name="Cabau C."/>
            <person name="Gaspin C."/>
            <person name="Thorgaard G.H."/>
            <person name="Boussaha M."/>
            <person name="Quillet E."/>
            <person name="Guyomard R."/>
            <person name="Galiana D."/>
            <person name="Bobe J."/>
            <person name="Volff J.N."/>
            <person name="Genet C."/>
            <person name="Wincker P."/>
            <person name="Jaillon O."/>
            <person name="Roest Crollius H."/>
            <person name="Guiguen Y."/>
        </authorList>
    </citation>
    <scope>NUCLEOTIDE SEQUENCE [LARGE SCALE GENOMIC DNA]</scope>
</reference>
<dbReference type="Pfam" id="PF16608">
    <property type="entry name" value="TNRC6-PABC_bdg"/>
    <property type="match status" value="1"/>
</dbReference>
<feature type="region of interest" description="Disordered" evidence="2">
    <location>
        <begin position="44"/>
        <end position="99"/>
    </location>
</feature>
<evidence type="ECO:0000259" key="4">
    <source>
        <dbReference type="Pfam" id="PF16608"/>
    </source>
</evidence>
<evidence type="ECO:0000256" key="1">
    <source>
        <dbReference type="SAM" id="Coils"/>
    </source>
</evidence>
<dbReference type="STRING" id="8022.A0A060YA74"/>
<evidence type="ECO:0000256" key="2">
    <source>
        <dbReference type="SAM" id="MobiDB-lite"/>
    </source>
</evidence>
<dbReference type="GO" id="GO:0035195">
    <property type="term" value="P:miRNA-mediated post-transcriptional gene silencing"/>
    <property type="evidence" value="ECO:0007669"/>
    <property type="project" value="TreeGrafter"/>
</dbReference>
<feature type="compositionally biased region" description="Low complexity" evidence="2">
    <location>
        <begin position="87"/>
        <end position="98"/>
    </location>
</feature>
<name>A0A060YA74_ONCMY</name>
<dbReference type="PANTHER" id="PTHR13020:SF9">
    <property type="entry name" value="TRINUCLEOTIDE REPEAT-CONTAINING GENE 6C PROTEIN"/>
    <property type="match status" value="1"/>
</dbReference>
<dbReference type="GO" id="GO:0005654">
    <property type="term" value="C:nucleoplasm"/>
    <property type="evidence" value="ECO:0007669"/>
    <property type="project" value="TreeGrafter"/>
</dbReference>
<accession>A0A060YA74</accession>